<dbReference type="PROSITE" id="PS00041">
    <property type="entry name" value="HTH_ARAC_FAMILY_1"/>
    <property type="match status" value="1"/>
</dbReference>
<keyword evidence="6" id="KW-1185">Reference proteome</keyword>
<evidence type="ECO:0000313" key="6">
    <source>
        <dbReference type="Proteomes" id="UP000531840"/>
    </source>
</evidence>
<dbReference type="EMBL" id="JACBYF010000011">
    <property type="protein sequence ID" value="NYS47723.1"/>
    <property type="molecule type" value="Genomic_DNA"/>
</dbReference>
<dbReference type="InterPro" id="IPR018062">
    <property type="entry name" value="HTH_AraC-typ_CS"/>
</dbReference>
<name>A0ABX2SZD8_9BACL</name>
<protein>
    <submittedName>
        <fullName evidence="5">Helix-turn-helix transcriptional regulator</fullName>
    </submittedName>
</protein>
<reference evidence="5 6" key="1">
    <citation type="submission" date="2020-07" db="EMBL/GenBank/DDBJ databases">
        <title>MOT database genomes.</title>
        <authorList>
            <person name="Joseph S."/>
            <person name="Aduse-Opoku J."/>
            <person name="Hashim A."/>
            <person name="Wade W."/>
            <person name="Curtis M."/>
        </authorList>
    </citation>
    <scope>NUCLEOTIDE SEQUENCE [LARGE SCALE GENOMIC DNA]</scope>
    <source>
        <strain evidence="5 6">CIP 106318</strain>
    </source>
</reference>
<dbReference type="PROSITE" id="PS01124">
    <property type="entry name" value="HTH_ARAC_FAMILY_2"/>
    <property type="match status" value="1"/>
</dbReference>
<evidence type="ECO:0000256" key="1">
    <source>
        <dbReference type="ARBA" id="ARBA00023015"/>
    </source>
</evidence>
<dbReference type="SUPFAM" id="SSF46689">
    <property type="entry name" value="Homeodomain-like"/>
    <property type="match status" value="2"/>
</dbReference>
<dbReference type="SMART" id="SM00342">
    <property type="entry name" value="HTH_ARAC"/>
    <property type="match status" value="1"/>
</dbReference>
<evidence type="ECO:0000313" key="5">
    <source>
        <dbReference type="EMBL" id="NYS47723.1"/>
    </source>
</evidence>
<evidence type="ECO:0000256" key="3">
    <source>
        <dbReference type="ARBA" id="ARBA00023163"/>
    </source>
</evidence>
<comment type="caution">
    <text evidence="5">The sequence shown here is derived from an EMBL/GenBank/DDBJ whole genome shotgun (WGS) entry which is preliminary data.</text>
</comment>
<accession>A0ABX2SZD8</accession>
<dbReference type="InterPro" id="IPR018060">
    <property type="entry name" value="HTH_AraC"/>
</dbReference>
<dbReference type="Gene3D" id="1.10.10.60">
    <property type="entry name" value="Homeodomain-like"/>
    <property type="match status" value="2"/>
</dbReference>
<sequence length="388" mass="45801">MNITLNKLNKIKNILDIDEKVIEGSFDNYEEAISQINISNKDVLKVVSRYLIKNKDEIINDLKNGKLIKTISSLGMYSLFIPSENNNSFFLLSPYLDYNYSLESYQELLANQGIILDDELSEKLYNIEVITKKTFNNLLQLLFDLEEIDFNKIVIYEDIDIKNLKKSSFDRQYIIRDILERKAEFNKELKNAAIKGDITRISMIFDLEFNYNSKNLEDNKLKEKSNYINDVLHFAFSDSEANPIDVNALWVKIKNKIDNYDFSSDIIREYCLLIDKEKYKDKQQVVRNCILYINDHIREKINLNDISDYLDVNKSYLSSIFNREMGFSIVDYIHKRRISNSKYLLSNTDFSISEISDYIGYFDTSYFIRIFKTVTKTTPLKYRENFSN</sequence>
<evidence type="ECO:0000256" key="2">
    <source>
        <dbReference type="ARBA" id="ARBA00023125"/>
    </source>
</evidence>
<dbReference type="Pfam" id="PF12833">
    <property type="entry name" value="HTH_18"/>
    <property type="match status" value="1"/>
</dbReference>
<gene>
    <name evidence="5" type="ORF">HZY85_05890</name>
</gene>
<evidence type="ECO:0000259" key="4">
    <source>
        <dbReference type="PROSITE" id="PS01124"/>
    </source>
</evidence>
<dbReference type="InterPro" id="IPR009057">
    <property type="entry name" value="Homeodomain-like_sf"/>
</dbReference>
<keyword evidence="2" id="KW-0238">DNA-binding</keyword>
<proteinExistence type="predicted"/>
<dbReference type="RefSeq" id="WP_179941509.1">
    <property type="nucleotide sequence ID" value="NZ_JACBYF010000011.1"/>
</dbReference>
<dbReference type="Proteomes" id="UP000531840">
    <property type="component" value="Unassembled WGS sequence"/>
</dbReference>
<feature type="domain" description="HTH araC/xylS-type" evidence="4">
    <location>
        <begin position="287"/>
        <end position="385"/>
    </location>
</feature>
<dbReference type="PANTHER" id="PTHR43280:SF34">
    <property type="entry name" value="ARAC-FAMILY TRANSCRIPTIONAL REGULATOR"/>
    <property type="match status" value="1"/>
</dbReference>
<dbReference type="PANTHER" id="PTHR43280">
    <property type="entry name" value="ARAC-FAMILY TRANSCRIPTIONAL REGULATOR"/>
    <property type="match status" value="1"/>
</dbReference>
<keyword evidence="1" id="KW-0805">Transcription regulation</keyword>
<organism evidence="5 6">
    <name type="scientific">Gemelliphila palaticanis</name>
    <dbReference type="NCBI Taxonomy" id="81950"/>
    <lineage>
        <taxon>Bacteria</taxon>
        <taxon>Bacillati</taxon>
        <taxon>Bacillota</taxon>
        <taxon>Bacilli</taxon>
        <taxon>Bacillales</taxon>
        <taxon>Gemellaceae</taxon>
        <taxon>Gemelliphila</taxon>
    </lineage>
</organism>
<keyword evidence="3" id="KW-0804">Transcription</keyword>